<feature type="region of interest" description="Disordered" evidence="1">
    <location>
        <begin position="193"/>
        <end position="285"/>
    </location>
</feature>
<dbReference type="AlphaFoldDB" id="A0A9N9RXK0"/>
<feature type="region of interest" description="Disordered" evidence="1">
    <location>
        <begin position="138"/>
        <end position="159"/>
    </location>
</feature>
<feature type="region of interest" description="Disordered" evidence="1">
    <location>
        <begin position="93"/>
        <end position="119"/>
    </location>
</feature>
<gene>
    <name evidence="2" type="ORF">CHIRRI_LOCUS7586</name>
</gene>
<reference evidence="2" key="2">
    <citation type="submission" date="2022-10" db="EMBL/GenBank/DDBJ databases">
        <authorList>
            <consortium name="ENA_rothamsted_submissions"/>
            <consortium name="culmorum"/>
            <person name="King R."/>
        </authorList>
    </citation>
    <scope>NUCLEOTIDE SEQUENCE</scope>
</reference>
<evidence type="ECO:0000313" key="3">
    <source>
        <dbReference type="Proteomes" id="UP001153620"/>
    </source>
</evidence>
<protein>
    <submittedName>
        <fullName evidence="2">Uncharacterized protein</fullName>
    </submittedName>
</protein>
<name>A0A9N9RXK0_9DIPT</name>
<dbReference type="Proteomes" id="UP001153620">
    <property type="component" value="Chromosome 2"/>
</dbReference>
<accession>A0A9N9RXK0</accession>
<evidence type="ECO:0000256" key="1">
    <source>
        <dbReference type="SAM" id="MobiDB-lite"/>
    </source>
</evidence>
<feature type="compositionally biased region" description="Low complexity" evidence="1">
    <location>
        <begin position="98"/>
        <end position="119"/>
    </location>
</feature>
<feature type="compositionally biased region" description="Polar residues" evidence="1">
    <location>
        <begin position="239"/>
        <end position="250"/>
    </location>
</feature>
<feature type="compositionally biased region" description="Basic and acidic residues" evidence="1">
    <location>
        <begin position="218"/>
        <end position="238"/>
    </location>
</feature>
<dbReference type="EMBL" id="OU895878">
    <property type="protein sequence ID" value="CAG9804707.1"/>
    <property type="molecule type" value="Genomic_DNA"/>
</dbReference>
<proteinExistence type="predicted"/>
<reference evidence="2" key="1">
    <citation type="submission" date="2022-01" db="EMBL/GenBank/DDBJ databases">
        <authorList>
            <person name="King R."/>
        </authorList>
    </citation>
    <scope>NUCLEOTIDE SEQUENCE</scope>
</reference>
<evidence type="ECO:0000313" key="2">
    <source>
        <dbReference type="EMBL" id="CAG9804707.1"/>
    </source>
</evidence>
<keyword evidence="3" id="KW-1185">Reference proteome</keyword>
<feature type="compositionally biased region" description="Low complexity" evidence="1">
    <location>
        <begin position="146"/>
        <end position="159"/>
    </location>
</feature>
<sequence length="285" mass="31809">MLIAPIFKVDYLSKQNEPHNSKIKDVSANVHNNPATTSTYSNIFKTALNRGTELIKSTFLSKSTNFYNDSFELSTNVVNQASLPVKLDNTVNIERSSSESSSSSSSTSSSSDHSSSPDSIKTELMLFKPIVREPRITSSTKILRPTSIRSTSSNSTIHTPSPSPFFIPITSQRQSAFSVVIHLNDTIPQKEIKKPKSVKRNRSNCENKKSEGFSPKRQKVDRDSTYNTRLKTDKDVKVTRSTAKTKNQPATKVLSKKQKGRDTKAKAGLTKTNEFRRVTRSMKKT</sequence>
<organism evidence="2 3">
    <name type="scientific">Chironomus riparius</name>
    <dbReference type="NCBI Taxonomy" id="315576"/>
    <lineage>
        <taxon>Eukaryota</taxon>
        <taxon>Metazoa</taxon>
        <taxon>Ecdysozoa</taxon>
        <taxon>Arthropoda</taxon>
        <taxon>Hexapoda</taxon>
        <taxon>Insecta</taxon>
        <taxon>Pterygota</taxon>
        <taxon>Neoptera</taxon>
        <taxon>Endopterygota</taxon>
        <taxon>Diptera</taxon>
        <taxon>Nematocera</taxon>
        <taxon>Chironomoidea</taxon>
        <taxon>Chironomidae</taxon>
        <taxon>Chironominae</taxon>
        <taxon>Chironomus</taxon>
    </lineage>
</organism>